<dbReference type="InterPro" id="IPR001647">
    <property type="entry name" value="HTH_TetR"/>
</dbReference>
<dbReference type="PRINTS" id="PR00455">
    <property type="entry name" value="HTHTETR"/>
</dbReference>
<evidence type="ECO:0000256" key="2">
    <source>
        <dbReference type="ARBA" id="ARBA00023125"/>
    </source>
</evidence>
<dbReference type="RefSeq" id="WP_158027576.1">
    <property type="nucleotide sequence ID" value="NZ_BMHG01000001.1"/>
</dbReference>
<reference evidence="6 7" key="1">
    <citation type="submission" date="2019-09" db="EMBL/GenBank/DDBJ databases">
        <title>Phylogeny of genus Pseudoclavibacter and closely related genus.</title>
        <authorList>
            <person name="Li Y."/>
        </authorList>
    </citation>
    <scope>NUCLEOTIDE SEQUENCE [LARGE SCALE GENOMIC DNA]</scope>
    <source>
        <strain evidence="6 7">EGI 60007</strain>
    </source>
</reference>
<dbReference type="EMBL" id="WBJY01000001">
    <property type="protein sequence ID" value="KAB1649023.1"/>
    <property type="molecule type" value="Genomic_DNA"/>
</dbReference>
<accession>A0A6H9WIE6</accession>
<gene>
    <name evidence="6" type="ORF">F8O04_01675</name>
</gene>
<evidence type="ECO:0000256" key="4">
    <source>
        <dbReference type="PROSITE-ProRule" id="PRU00335"/>
    </source>
</evidence>
<comment type="caution">
    <text evidence="6">The sequence shown here is derived from an EMBL/GenBank/DDBJ whole genome shotgun (WGS) entry which is preliminary data.</text>
</comment>
<keyword evidence="3" id="KW-0804">Transcription</keyword>
<evidence type="ECO:0000313" key="6">
    <source>
        <dbReference type="EMBL" id="KAB1649023.1"/>
    </source>
</evidence>
<dbReference type="InterPro" id="IPR036271">
    <property type="entry name" value="Tet_transcr_reg_TetR-rel_C_sf"/>
</dbReference>
<evidence type="ECO:0000313" key="7">
    <source>
        <dbReference type="Proteomes" id="UP000431744"/>
    </source>
</evidence>
<dbReference type="OrthoDB" id="3173376at2"/>
<dbReference type="Pfam" id="PF13305">
    <property type="entry name" value="TetR_C_33"/>
    <property type="match status" value="1"/>
</dbReference>
<dbReference type="Pfam" id="PF00440">
    <property type="entry name" value="TetR_N"/>
    <property type="match status" value="1"/>
</dbReference>
<feature type="DNA-binding region" description="H-T-H motif" evidence="4">
    <location>
        <begin position="34"/>
        <end position="53"/>
    </location>
</feature>
<dbReference type="PANTHER" id="PTHR30055:SF220">
    <property type="entry name" value="TETR-FAMILY REGULATORY PROTEIN"/>
    <property type="match status" value="1"/>
</dbReference>
<dbReference type="AlphaFoldDB" id="A0A6H9WIE6"/>
<name>A0A6H9WIE6_9MICO</name>
<protein>
    <submittedName>
        <fullName evidence="6">TetR/AcrR family transcriptional regulator</fullName>
    </submittedName>
</protein>
<dbReference type="InterPro" id="IPR009057">
    <property type="entry name" value="Homeodomain-like_sf"/>
</dbReference>
<dbReference type="SUPFAM" id="SSF46689">
    <property type="entry name" value="Homeodomain-like"/>
    <property type="match status" value="1"/>
</dbReference>
<dbReference type="Proteomes" id="UP000431744">
    <property type="component" value="Unassembled WGS sequence"/>
</dbReference>
<dbReference type="GO" id="GO:0003700">
    <property type="term" value="F:DNA-binding transcription factor activity"/>
    <property type="evidence" value="ECO:0007669"/>
    <property type="project" value="TreeGrafter"/>
</dbReference>
<organism evidence="6 7">
    <name type="scientific">Pseudoclavibacter endophyticus</name>
    <dbReference type="NCBI Taxonomy" id="1778590"/>
    <lineage>
        <taxon>Bacteria</taxon>
        <taxon>Bacillati</taxon>
        <taxon>Actinomycetota</taxon>
        <taxon>Actinomycetes</taxon>
        <taxon>Micrococcales</taxon>
        <taxon>Microbacteriaceae</taxon>
        <taxon>Pseudoclavibacter</taxon>
    </lineage>
</organism>
<feature type="domain" description="HTH tetR-type" evidence="5">
    <location>
        <begin position="11"/>
        <end position="71"/>
    </location>
</feature>
<dbReference type="InterPro" id="IPR050109">
    <property type="entry name" value="HTH-type_TetR-like_transc_reg"/>
</dbReference>
<dbReference type="PROSITE" id="PS50977">
    <property type="entry name" value="HTH_TETR_2"/>
    <property type="match status" value="1"/>
</dbReference>
<dbReference type="InterPro" id="IPR025996">
    <property type="entry name" value="MT1864/Rv1816-like_C"/>
</dbReference>
<evidence type="ECO:0000256" key="1">
    <source>
        <dbReference type="ARBA" id="ARBA00023015"/>
    </source>
</evidence>
<dbReference type="SUPFAM" id="SSF48498">
    <property type="entry name" value="Tetracyclin repressor-like, C-terminal domain"/>
    <property type="match status" value="1"/>
</dbReference>
<dbReference type="PANTHER" id="PTHR30055">
    <property type="entry name" value="HTH-TYPE TRANSCRIPTIONAL REGULATOR RUTR"/>
    <property type="match status" value="1"/>
</dbReference>
<proteinExistence type="predicted"/>
<keyword evidence="2 4" id="KW-0238">DNA-binding</keyword>
<sequence>MSRSDAPYHHGRLAPVLEQAALEVLAERGTSGVSLREVARRAGVSHNAPYHHFGDRQGLLKSVAARGLRDLLAAMTAARDGATGARGRVAAVGLAYVDFAIDRPGLFDVIFDPEICDPREPNPVTGPFIEATEAFLREAVGELVPDADDARVEELAAALWSLVHGLAVLVAAGHLPREVVPGSLGSMLGLSA</sequence>
<dbReference type="Gene3D" id="1.10.357.10">
    <property type="entry name" value="Tetracycline Repressor, domain 2"/>
    <property type="match status" value="1"/>
</dbReference>
<evidence type="ECO:0000256" key="3">
    <source>
        <dbReference type="ARBA" id="ARBA00023163"/>
    </source>
</evidence>
<keyword evidence="1" id="KW-0805">Transcription regulation</keyword>
<keyword evidence="7" id="KW-1185">Reference proteome</keyword>
<dbReference type="GO" id="GO:0000976">
    <property type="term" value="F:transcription cis-regulatory region binding"/>
    <property type="evidence" value="ECO:0007669"/>
    <property type="project" value="TreeGrafter"/>
</dbReference>
<evidence type="ECO:0000259" key="5">
    <source>
        <dbReference type="PROSITE" id="PS50977"/>
    </source>
</evidence>